<proteinExistence type="predicted"/>
<keyword evidence="2" id="KW-0732">Signal</keyword>
<keyword evidence="1" id="KW-0472">Membrane</keyword>
<evidence type="ECO:0000256" key="2">
    <source>
        <dbReference type="SAM" id="SignalP"/>
    </source>
</evidence>
<dbReference type="InterPro" id="IPR013642">
    <property type="entry name" value="CLCA_N"/>
</dbReference>
<dbReference type="InterPro" id="IPR002035">
    <property type="entry name" value="VWF_A"/>
</dbReference>
<comment type="caution">
    <text evidence="4">The sequence shown here is derived from an EMBL/GenBank/DDBJ whole genome shotgun (WGS) entry which is preliminary data.</text>
</comment>
<gene>
    <name evidence="4" type="ORF">PVAND_014387</name>
</gene>
<dbReference type="Pfam" id="PF08434">
    <property type="entry name" value="CLCA"/>
    <property type="match status" value="1"/>
</dbReference>
<dbReference type="EMBL" id="JADBJN010000004">
    <property type="protein sequence ID" value="KAG5666353.1"/>
    <property type="molecule type" value="Genomic_DNA"/>
</dbReference>
<reference evidence="4" key="1">
    <citation type="submission" date="2021-03" db="EMBL/GenBank/DDBJ databases">
        <title>Chromosome level genome of the anhydrobiotic midge Polypedilum vanderplanki.</title>
        <authorList>
            <person name="Yoshida Y."/>
            <person name="Kikawada T."/>
            <person name="Gusev O."/>
        </authorList>
    </citation>
    <scope>NUCLEOTIDE SEQUENCE</scope>
    <source>
        <strain evidence="4">NIAS01</strain>
        <tissue evidence="4">Whole body or cell culture</tissue>
    </source>
</reference>
<evidence type="ECO:0000259" key="3">
    <source>
        <dbReference type="PROSITE" id="PS50234"/>
    </source>
</evidence>
<feature type="domain" description="VWFA" evidence="3">
    <location>
        <begin position="247"/>
        <end position="428"/>
    </location>
</feature>
<evidence type="ECO:0000256" key="1">
    <source>
        <dbReference type="SAM" id="Phobius"/>
    </source>
</evidence>
<keyword evidence="1" id="KW-0812">Transmembrane</keyword>
<accession>A0A9J6B908</accession>
<dbReference type="PROSITE" id="PS50234">
    <property type="entry name" value="VWFA"/>
    <property type="match status" value="1"/>
</dbReference>
<dbReference type="AlphaFoldDB" id="A0A9J6B908"/>
<keyword evidence="5" id="KW-1185">Reference proteome</keyword>
<dbReference type="OrthoDB" id="687730at2759"/>
<organism evidence="4 5">
    <name type="scientific">Polypedilum vanderplanki</name>
    <name type="common">Sleeping chironomid midge</name>
    <dbReference type="NCBI Taxonomy" id="319348"/>
    <lineage>
        <taxon>Eukaryota</taxon>
        <taxon>Metazoa</taxon>
        <taxon>Ecdysozoa</taxon>
        <taxon>Arthropoda</taxon>
        <taxon>Hexapoda</taxon>
        <taxon>Insecta</taxon>
        <taxon>Pterygota</taxon>
        <taxon>Neoptera</taxon>
        <taxon>Endopterygota</taxon>
        <taxon>Diptera</taxon>
        <taxon>Nematocera</taxon>
        <taxon>Chironomoidea</taxon>
        <taxon>Chironomidae</taxon>
        <taxon>Chironominae</taxon>
        <taxon>Polypedilum</taxon>
        <taxon>Polypedilum</taxon>
    </lineage>
</organism>
<sequence>MSNSIKFVCLMLCIGLTRSIIVRNGVYENFVIEIQKDVSDDDCNKFLLTLEKILSSSSQYLHSTLDNRILFNSIDIILPPAWSNNCVTNTTVTSYNGASTDAQIITTHSIFGDDLWTKQASSCGEHGEQIYMSERSIRESYENVEKKFVTEFMKYRYGVFDTNGFDSDPIYPKCSASNNPICNDAMSLESSASYNRYMPTKQNQLCNRMSRMDVVMGNSDFNSSFNGQRTVEYMPPTFNYVRKMSTRYMVVVDDHADISIRDSYSFLRDAIRKWLDKDLTHHGTEVGITKISSNEGSTIRTITSSHDSDELFAKLPFIVSNRAGLGKCNIESSIDRSIELMRDRVKVHGDAISAIILIAPGMYNCSQEVLDGIINRANAAYIKIVTINYPKIGTNRVPLDELAIRTGGQAFTVVERKSNEDRSLLSTFFELTSVFMQISAAYHHGDQADLPIEIYRKELHDANISGDSTKARTYTDSFNVDDATRNIHFYLYFYDRKDIGMFIDGMSLTSPNQQTFTAYTELRSDYHQLTFVSNLSGAGSWHYNVKRFNGPQPHFVQVLAYPKIDTTSFIKARAWIHKPNNGGPNKIYVEVMQGNLPIVDALVEINVKLPNGREEKMQLFDSGSGDPDVTRGDGIYSRYFMAEDIGMHQFAIKISDNGNTAYIQIDRDPLKQIHCCGSAIITPSKQPVTPFTRHIAPLTIFITQDDLDNAREKLSSIGRIGDLHVTATNGSEKVILEWTGPDTGLENSKAEFEIRYALSLKDIVDSFDNIAMPWPLAETIPHSIGQGASVTLNLLNEPTLIGVPFYVAIRSANTISNYARIFVPKRKPTASPTYTHIDNDIYETDPSMEPADEDDGIFKHHNLASIPWSIIIPIIVCCLFILLAFIIYFCCCRRNYKQPTKSPAKPAISVITPSTPVQQNQYHVEPGYLVDVPDHHTVGLPMIDDELMKPDFTDHDKMLIEEMKQQQRFQQAFDQQQQIITSTLTRNGQYLSPYESWSASTLLNEHEVRQSPLDMYVDANGDIVPQIPPHPYHQQQNTAYGYVDPNRAPPPQYSSVYRPLVRGVPGQGSMQSVVSSAMMSNSDGKKIRNVTMV</sequence>
<name>A0A9J6B908_POLVA</name>
<feature type="signal peptide" evidence="2">
    <location>
        <begin position="1"/>
        <end position="19"/>
    </location>
</feature>
<feature type="chain" id="PRO_5039949709" description="VWFA domain-containing protein" evidence="2">
    <location>
        <begin position="20"/>
        <end position="1093"/>
    </location>
</feature>
<keyword evidence="1" id="KW-1133">Transmembrane helix</keyword>
<dbReference type="GO" id="GO:0032991">
    <property type="term" value="C:protein-containing complex"/>
    <property type="evidence" value="ECO:0007669"/>
    <property type="project" value="UniProtKB-ARBA"/>
</dbReference>
<dbReference type="Gene3D" id="3.40.50.410">
    <property type="entry name" value="von Willebrand factor, type A domain"/>
    <property type="match status" value="1"/>
</dbReference>
<evidence type="ECO:0000313" key="5">
    <source>
        <dbReference type="Proteomes" id="UP001107558"/>
    </source>
</evidence>
<dbReference type="Proteomes" id="UP001107558">
    <property type="component" value="Chromosome 4"/>
</dbReference>
<evidence type="ECO:0000313" key="4">
    <source>
        <dbReference type="EMBL" id="KAG5666353.1"/>
    </source>
</evidence>
<protein>
    <recommendedName>
        <fullName evidence="3">VWFA domain-containing protein</fullName>
    </recommendedName>
</protein>
<feature type="transmembrane region" description="Helical" evidence="1">
    <location>
        <begin position="868"/>
        <end position="891"/>
    </location>
</feature>
<dbReference type="SUPFAM" id="SSF53300">
    <property type="entry name" value="vWA-like"/>
    <property type="match status" value="1"/>
</dbReference>
<dbReference type="InterPro" id="IPR036465">
    <property type="entry name" value="vWFA_dom_sf"/>
</dbReference>